<dbReference type="InParanoid" id="A0A804NNT4"/>
<keyword evidence="4" id="KW-1185">Reference proteome</keyword>
<dbReference type="AlphaFoldDB" id="A0A804NNT4"/>
<reference evidence="3" key="3">
    <citation type="submission" date="2021-05" db="UniProtKB">
        <authorList>
            <consortium name="EnsemblPlants"/>
        </authorList>
    </citation>
    <scope>IDENTIFICATION</scope>
    <source>
        <strain evidence="3">cv. B73</strain>
    </source>
</reference>
<name>A0A804NNT4_MAIZE</name>
<dbReference type="EnsemblPlants" id="Zm00001eb174380_T001">
    <property type="protein sequence ID" value="Zm00001eb174380_P001"/>
    <property type="gene ID" value="Zm00001eb174380"/>
</dbReference>
<evidence type="ECO:0000256" key="1">
    <source>
        <dbReference type="ARBA" id="ARBA00022533"/>
    </source>
</evidence>
<reference evidence="4" key="1">
    <citation type="journal article" date="2009" name="Science">
        <title>The B73 maize genome: complexity, diversity, and dynamics.</title>
        <authorList>
            <person name="Schnable P.S."/>
            <person name="Ware D."/>
            <person name="Fulton R.S."/>
            <person name="Stein J.C."/>
            <person name="Wei F."/>
            <person name="Pasternak S."/>
            <person name="Liang C."/>
            <person name="Zhang J."/>
            <person name="Fulton L."/>
            <person name="Graves T.A."/>
            <person name="Minx P."/>
            <person name="Reily A.D."/>
            <person name="Courtney L."/>
            <person name="Kruchowski S.S."/>
            <person name="Tomlinson C."/>
            <person name="Strong C."/>
            <person name="Delehaunty K."/>
            <person name="Fronick C."/>
            <person name="Courtney B."/>
            <person name="Rock S.M."/>
            <person name="Belter E."/>
            <person name="Du F."/>
            <person name="Kim K."/>
            <person name="Abbott R.M."/>
            <person name="Cotton M."/>
            <person name="Levy A."/>
            <person name="Marchetto P."/>
            <person name="Ochoa K."/>
            <person name="Jackson S.M."/>
            <person name="Gillam B."/>
            <person name="Chen W."/>
            <person name="Yan L."/>
            <person name="Higginbotham J."/>
            <person name="Cardenas M."/>
            <person name="Waligorski J."/>
            <person name="Applebaum E."/>
            <person name="Phelps L."/>
            <person name="Falcone J."/>
            <person name="Kanchi K."/>
            <person name="Thane T."/>
            <person name="Scimone A."/>
            <person name="Thane N."/>
            <person name="Henke J."/>
            <person name="Wang T."/>
            <person name="Ruppert J."/>
            <person name="Shah N."/>
            <person name="Rotter K."/>
            <person name="Hodges J."/>
            <person name="Ingenthron E."/>
            <person name="Cordes M."/>
            <person name="Kohlberg S."/>
            <person name="Sgro J."/>
            <person name="Delgado B."/>
            <person name="Mead K."/>
            <person name="Chinwalla A."/>
            <person name="Leonard S."/>
            <person name="Crouse K."/>
            <person name="Collura K."/>
            <person name="Kudrna D."/>
            <person name="Currie J."/>
            <person name="He R."/>
            <person name="Angelova A."/>
            <person name="Rajasekar S."/>
            <person name="Mueller T."/>
            <person name="Lomeli R."/>
            <person name="Scara G."/>
            <person name="Ko A."/>
            <person name="Delaney K."/>
            <person name="Wissotski M."/>
            <person name="Lopez G."/>
            <person name="Campos D."/>
            <person name="Braidotti M."/>
            <person name="Ashley E."/>
            <person name="Golser W."/>
            <person name="Kim H."/>
            <person name="Lee S."/>
            <person name="Lin J."/>
            <person name="Dujmic Z."/>
            <person name="Kim W."/>
            <person name="Talag J."/>
            <person name="Zuccolo A."/>
            <person name="Fan C."/>
            <person name="Sebastian A."/>
            <person name="Kramer M."/>
            <person name="Spiegel L."/>
            <person name="Nascimento L."/>
            <person name="Zutavern T."/>
            <person name="Miller B."/>
            <person name="Ambroise C."/>
            <person name="Muller S."/>
            <person name="Spooner W."/>
            <person name="Narechania A."/>
            <person name="Ren L."/>
            <person name="Wei S."/>
            <person name="Kumari S."/>
            <person name="Faga B."/>
            <person name="Levy M.J."/>
            <person name="McMahan L."/>
            <person name="Van Buren P."/>
            <person name="Vaughn M.W."/>
            <person name="Ying K."/>
            <person name="Yeh C.-T."/>
            <person name="Emrich S.J."/>
            <person name="Jia Y."/>
            <person name="Kalyanaraman A."/>
            <person name="Hsia A.-P."/>
            <person name="Barbazuk W.B."/>
            <person name="Baucom R.S."/>
            <person name="Brutnell T.P."/>
            <person name="Carpita N.C."/>
            <person name="Chaparro C."/>
            <person name="Chia J.-M."/>
            <person name="Deragon J.-M."/>
            <person name="Estill J.C."/>
            <person name="Fu Y."/>
            <person name="Jeddeloh J.A."/>
            <person name="Han Y."/>
            <person name="Lee H."/>
            <person name="Li P."/>
            <person name="Lisch D.R."/>
            <person name="Liu S."/>
            <person name="Liu Z."/>
            <person name="Nagel D.H."/>
            <person name="McCann M.C."/>
            <person name="SanMiguel P."/>
            <person name="Myers A.M."/>
            <person name="Nettleton D."/>
            <person name="Nguyen J."/>
            <person name="Penning B.W."/>
            <person name="Ponnala L."/>
            <person name="Schneider K.L."/>
            <person name="Schwartz D.C."/>
            <person name="Sharma A."/>
            <person name="Soderlund C."/>
            <person name="Springer N.M."/>
            <person name="Sun Q."/>
            <person name="Wang H."/>
            <person name="Waterman M."/>
            <person name="Westerman R."/>
            <person name="Wolfgruber T.K."/>
            <person name="Yang L."/>
            <person name="Yu Y."/>
            <person name="Zhang L."/>
            <person name="Zhou S."/>
            <person name="Zhu Q."/>
            <person name="Bennetzen J.L."/>
            <person name="Dawe R.K."/>
            <person name="Jiang J."/>
            <person name="Jiang N."/>
            <person name="Presting G.G."/>
            <person name="Wessler S.R."/>
            <person name="Aluru S."/>
            <person name="Martienssen R.A."/>
            <person name="Clifton S.W."/>
            <person name="McCombie W.R."/>
            <person name="Wing R.A."/>
            <person name="Wilson R.K."/>
        </authorList>
    </citation>
    <scope>NUCLEOTIDE SEQUENCE [LARGE SCALE GENOMIC DNA]</scope>
    <source>
        <strain evidence="4">cv. B73</strain>
    </source>
</reference>
<dbReference type="Proteomes" id="UP000007305">
    <property type="component" value="Chromosome 4"/>
</dbReference>
<feature type="chain" id="PRO_5033045534" evidence="2">
    <location>
        <begin position="26"/>
        <end position="80"/>
    </location>
</feature>
<dbReference type="PANTHER" id="PTHR45770">
    <property type="entry name" value="ATP-DEPENDENT 6-PHOSPHOFRUCTOKINASE 1"/>
    <property type="match status" value="1"/>
</dbReference>
<evidence type="ECO:0000313" key="3">
    <source>
        <dbReference type="EnsemblPlants" id="Zm00001eb174380_P001"/>
    </source>
</evidence>
<keyword evidence="1" id="KW-0021">Allosteric enzyme</keyword>
<dbReference type="InterPro" id="IPR050929">
    <property type="entry name" value="PFKA"/>
</dbReference>
<feature type="signal peptide" evidence="2">
    <location>
        <begin position="1"/>
        <end position="25"/>
    </location>
</feature>
<dbReference type="SUPFAM" id="SSF53784">
    <property type="entry name" value="Phosphofructokinase"/>
    <property type="match status" value="1"/>
</dbReference>
<evidence type="ECO:0000313" key="4">
    <source>
        <dbReference type="Proteomes" id="UP000007305"/>
    </source>
</evidence>
<dbReference type="GO" id="GO:0003872">
    <property type="term" value="F:6-phosphofructokinase activity"/>
    <property type="evidence" value="ECO:0007669"/>
    <property type="project" value="InterPro"/>
</dbReference>
<accession>A0A804NNT4</accession>
<dbReference type="Gramene" id="Zm00001eb174380_T001">
    <property type="protein sequence ID" value="Zm00001eb174380_P001"/>
    <property type="gene ID" value="Zm00001eb174380"/>
</dbReference>
<keyword evidence="2" id="KW-0732">Signal</keyword>
<reference evidence="3" key="2">
    <citation type="submission" date="2019-07" db="EMBL/GenBank/DDBJ databases">
        <authorList>
            <person name="Seetharam A."/>
            <person name="Woodhouse M."/>
            <person name="Cannon E."/>
        </authorList>
    </citation>
    <scope>NUCLEOTIDE SEQUENCE [LARGE SCALE GENOMIC DNA]</scope>
    <source>
        <strain evidence="3">cv. B73</strain>
    </source>
</reference>
<evidence type="ECO:0000256" key="2">
    <source>
        <dbReference type="SAM" id="SignalP"/>
    </source>
</evidence>
<dbReference type="Gene3D" id="3.40.50.460">
    <property type="entry name" value="Phosphofructokinase domain"/>
    <property type="match status" value="1"/>
</dbReference>
<sequence length="80" mass="8804">MTLRKSLIVFRTVILTRFILSKAMAFRKVIDKSFGFHAAVEEAQRALNAAHVEAESVDNGIGVVKLMGHNCCFTAVCFSS</sequence>
<dbReference type="InterPro" id="IPR035966">
    <property type="entry name" value="PKF_sf"/>
</dbReference>
<proteinExistence type="predicted"/>
<organism evidence="3 4">
    <name type="scientific">Zea mays</name>
    <name type="common">Maize</name>
    <dbReference type="NCBI Taxonomy" id="4577"/>
    <lineage>
        <taxon>Eukaryota</taxon>
        <taxon>Viridiplantae</taxon>
        <taxon>Streptophyta</taxon>
        <taxon>Embryophyta</taxon>
        <taxon>Tracheophyta</taxon>
        <taxon>Spermatophyta</taxon>
        <taxon>Magnoliopsida</taxon>
        <taxon>Liliopsida</taxon>
        <taxon>Poales</taxon>
        <taxon>Poaceae</taxon>
        <taxon>PACMAD clade</taxon>
        <taxon>Panicoideae</taxon>
        <taxon>Andropogonodae</taxon>
        <taxon>Andropogoneae</taxon>
        <taxon>Tripsacinae</taxon>
        <taxon>Zea</taxon>
    </lineage>
</organism>
<protein>
    <submittedName>
        <fullName evidence="3">Uncharacterized protein</fullName>
    </submittedName>
</protein>